<organism evidence="3 4">
    <name type="scientific">Runella defluvii</name>
    <dbReference type="NCBI Taxonomy" id="370973"/>
    <lineage>
        <taxon>Bacteria</taxon>
        <taxon>Pseudomonadati</taxon>
        <taxon>Bacteroidota</taxon>
        <taxon>Cytophagia</taxon>
        <taxon>Cytophagales</taxon>
        <taxon>Spirosomataceae</taxon>
        <taxon>Runella</taxon>
    </lineage>
</organism>
<evidence type="ECO:0000313" key="4">
    <source>
        <dbReference type="Proteomes" id="UP000541352"/>
    </source>
</evidence>
<sequence>MLLNVSTHDYSIPYNLEQAISEGYDALKAYYDTLDAEGKIQNDQLKVILLGNSTAGKTSLVKYWGNKTFDEKQTTTHGIYTPMDLPLNYQAENSNFRVNVWDFGGQDYYHATHRLFVTRESTYVLVCNKNLEDKPAQELTTEYMQVGEEVQAVEVPVQHYPYRYWLQTLAFLTQSGKIDDPQNQSKDKSKLPKLFLVENKCGIEHKESKHNQRMRLDEKLSQTLPFEVVGGDFYHIDIQKAYQYHSGKDTQRSARRFYDAYGDFEEQLLQTLRTQIENNRYEVHANFPKIRDILASMAAHMQNREPSPELNEYLAANKIAPIKSYQKLPVWISYDEYRDIVERKENSKSKFEDIEGFLHTYLQNLCGRIFHFKDIPSLAHIVFIDPNWLHQTIYKVLNQKVLDNQGEFTIHDADAVIDGNIMDAATFLDAMKAFDLIFEIPDQDPQRFVAPQYLPEVCPLHTAGLYSLIEENYDLALTLEFSYYLPSSLISRIISKKGHLIKNRQQFLWRNGLLYTDENQVSVFIECKPTERRIEISLNKKDKNKIQQTLRVLMTLLEENFSDEIADAYVVLPSIKAKAKWKHLLKSKEGRQNKVKNYEEEGELADAEPFWFLFREFERKPLNVFVCYSHEDQTEMEAFTHELTKQLKSFEKQHGININPFTDLELKTGMLWDTVLQERIAQNDLLICLLSPTFFTSSYIQEKEYGKMKQLAQQNPNKLIAPIYVKSCYIAEDNEIANLQFYKPLASRFGLSQSIKEFSFSNLLHHNGGSYVQNYVKGFVEEIGESVLGIWERR</sequence>
<keyword evidence="1" id="KW-0677">Repeat</keyword>
<comment type="caution">
    <text evidence="3">The sequence shown here is derived from an EMBL/GenBank/DDBJ whole genome shotgun (WGS) entry which is preliminary data.</text>
</comment>
<dbReference type="InterPro" id="IPR032171">
    <property type="entry name" value="COR-A"/>
</dbReference>
<feature type="domain" description="TIR" evidence="2">
    <location>
        <begin position="620"/>
        <end position="749"/>
    </location>
</feature>
<gene>
    <name evidence="3" type="ORF">FHS57_005072</name>
</gene>
<dbReference type="InterPro" id="IPR035897">
    <property type="entry name" value="Toll_tir_struct_dom_sf"/>
</dbReference>
<dbReference type="Pfam" id="PF25497">
    <property type="entry name" value="COR-B"/>
    <property type="match status" value="1"/>
</dbReference>
<dbReference type="PROSITE" id="PS50104">
    <property type="entry name" value="TIR"/>
    <property type="match status" value="1"/>
</dbReference>
<proteinExistence type="predicted"/>
<keyword evidence="4" id="KW-1185">Reference proteome</keyword>
<dbReference type="InterPro" id="IPR057263">
    <property type="entry name" value="COR-B"/>
</dbReference>
<dbReference type="InterPro" id="IPR027417">
    <property type="entry name" value="P-loop_NTPase"/>
</dbReference>
<dbReference type="InterPro" id="IPR000157">
    <property type="entry name" value="TIR_dom"/>
</dbReference>
<dbReference type="Pfam" id="PF08477">
    <property type="entry name" value="Roc"/>
    <property type="match status" value="1"/>
</dbReference>
<dbReference type="PRINTS" id="PR00449">
    <property type="entry name" value="RASTRNSFRMNG"/>
</dbReference>
<dbReference type="Gene3D" id="3.30.310.200">
    <property type="match status" value="1"/>
</dbReference>
<evidence type="ECO:0000313" key="3">
    <source>
        <dbReference type="EMBL" id="MBB3841051.1"/>
    </source>
</evidence>
<name>A0A7W6ET48_9BACT</name>
<dbReference type="RefSeq" id="WP_221225730.1">
    <property type="nucleotide sequence ID" value="NZ_JACIBY010000014.1"/>
</dbReference>
<dbReference type="Gene3D" id="3.40.50.10140">
    <property type="entry name" value="Toll/interleukin-1 receptor homology (TIR) domain"/>
    <property type="match status" value="1"/>
</dbReference>
<protein>
    <submittedName>
        <fullName evidence="3">GTPase SAR1 family protein</fullName>
    </submittedName>
</protein>
<dbReference type="AlphaFoldDB" id="A0A7W6ET48"/>
<dbReference type="Gene3D" id="1.10.10.2200">
    <property type="match status" value="1"/>
</dbReference>
<dbReference type="Pfam" id="PF13676">
    <property type="entry name" value="TIR_2"/>
    <property type="match status" value="1"/>
</dbReference>
<evidence type="ECO:0000259" key="2">
    <source>
        <dbReference type="PROSITE" id="PS50104"/>
    </source>
</evidence>
<dbReference type="EMBL" id="JACIBY010000014">
    <property type="protein sequence ID" value="MBB3841051.1"/>
    <property type="molecule type" value="Genomic_DNA"/>
</dbReference>
<dbReference type="GO" id="GO:0007165">
    <property type="term" value="P:signal transduction"/>
    <property type="evidence" value="ECO:0007669"/>
    <property type="project" value="InterPro"/>
</dbReference>
<dbReference type="Proteomes" id="UP000541352">
    <property type="component" value="Unassembled WGS sequence"/>
</dbReference>
<dbReference type="Pfam" id="PF16095">
    <property type="entry name" value="COR-A"/>
    <property type="match status" value="1"/>
</dbReference>
<dbReference type="Gene3D" id="3.40.50.300">
    <property type="entry name" value="P-loop containing nucleotide triphosphate hydrolases"/>
    <property type="match status" value="1"/>
</dbReference>
<accession>A0A7W6ET48</accession>
<dbReference type="SUPFAM" id="SSF52200">
    <property type="entry name" value="Toll/Interleukin receptor TIR domain"/>
    <property type="match status" value="1"/>
</dbReference>
<reference evidence="3 4" key="1">
    <citation type="submission" date="2020-08" db="EMBL/GenBank/DDBJ databases">
        <title>Genomic Encyclopedia of Type Strains, Phase IV (KMG-IV): sequencing the most valuable type-strain genomes for metagenomic binning, comparative biology and taxonomic classification.</title>
        <authorList>
            <person name="Goeker M."/>
        </authorList>
    </citation>
    <scope>NUCLEOTIDE SEQUENCE [LARGE SCALE GENOMIC DNA]</scope>
    <source>
        <strain evidence="3 4">DSM 17976</strain>
    </source>
</reference>
<dbReference type="SUPFAM" id="SSF52540">
    <property type="entry name" value="P-loop containing nucleoside triphosphate hydrolases"/>
    <property type="match status" value="1"/>
</dbReference>
<evidence type="ECO:0000256" key="1">
    <source>
        <dbReference type="ARBA" id="ARBA00022737"/>
    </source>
</evidence>